<reference evidence="3" key="1">
    <citation type="journal article" date="2009" name="Science">
        <title>The B73 maize genome: complexity, diversity, and dynamics.</title>
        <authorList>
            <person name="Schnable P.S."/>
            <person name="Ware D."/>
            <person name="Fulton R.S."/>
            <person name="Stein J.C."/>
            <person name="Wei F."/>
            <person name="Pasternak S."/>
            <person name="Liang C."/>
            <person name="Zhang J."/>
            <person name="Fulton L."/>
            <person name="Graves T.A."/>
            <person name="Minx P."/>
            <person name="Reily A.D."/>
            <person name="Courtney L."/>
            <person name="Kruchowski S.S."/>
            <person name="Tomlinson C."/>
            <person name="Strong C."/>
            <person name="Delehaunty K."/>
            <person name="Fronick C."/>
            <person name="Courtney B."/>
            <person name="Rock S.M."/>
            <person name="Belter E."/>
            <person name="Du F."/>
            <person name="Kim K."/>
            <person name="Abbott R.M."/>
            <person name="Cotton M."/>
            <person name="Levy A."/>
            <person name="Marchetto P."/>
            <person name="Ochoa K."/>
            <person name="Jackson S.M."/>
            <person name="Gillam B."/>
            <person name="Chen W."/>
            <person name="Yan L."/>
            <person name="Higginbotham J."/>
            <person name="Cardenas M."/>
            <person name="Waligorski J."/>
            <person name="Applebaum E."/>
            <person name="Phelps L."/>
            <person name="Falcone J."/>
            <person name="Kanchi K."/>
            <person name="Thane T."/>
            <person name="Scimone A."/>
            <person name="Thane N."/>
            <person name="Henke J."/>
            <person name="Wang T."/>
            <person name="Ruppert J."/>
            <person name="Shah N."/>
            <person name="Rotter K."/>
            <person name="Hodges J."/>
            <person name="Ingenthron E."/>
            <person name="Cordes M."/>
            <person name="Kohlberg S."/>
            <person name="Sgro J."/>
            <person name="Delgado B."/>
            <person name="Mead K."/>
            <person name="Chinwalla A."/>
            <person name="Leonard S."/>
            <person name="Crouse K."/>
            <person name="Collura K."/>
            <person name="Kudrna D."/>
            <person name="Currie J."/>
            <person name="He R."/>
            <person name="Angelova A."/>
            <person name="Rajasekar S."/>
            <person name="Mueller T."/>
            <person name="Lomeli R."/>
            <person name="Scara G."/>
            <person name="Ko A."/>
            <person name="Delaney K."/>
            <person name="Wissotski M."/>
            <person name="Lopez G."/>
            <person name="Campos D."/>
            <person name="Braidotti M."/>
            <person name="Ashley E."/>
            <person name="Golser W."/>
            <person name="Kim H."/>
            <person name="Lee S."/>
            <person name="Lin J."/>
            <person name="Dujmic Z."/>
            <person name="Kim W."/>
            <person name="Talag J."/>
            <person name="Zuccolo A."/>
            <person name="Fan C."/>
            <person name="Sebastian A."/>
            <person name="Kramer M."/>
            <person name="Spiegel L."/>
            <person name="Nascimento L."/>
            <person name="Zutavern T."/>
            <person name="Miller B."/>
            <person name="Ambroise C."/>
            <person name="Muller S."/>
            <person name="Spooner W."/>
            <person name="Narechania A."/>
            <person name="Ren L."/>
            <person name="Wei S."/>
            <person name="Kumari S."/>
            <person name="Faga B."/>
            <person name="Levy M.J."/>
            <person name="McMahan L."/>
            <person name="Van Buren P."/>
            <person name="Vaughn M.W."/>
            <person name="Ying K."/>
            <person name="Yeh C.-T."/>
            <person name="Emrich S.J."/>
            <person name="Jia Y."/>
            <person name="Kalyanaraman A."/>
            <person name="Hsia A.-P."/>
            <person name="Barbazuk W.B."/>
            <person name="Baucom R.S."/>
            <person name="Brutnell T.P."/>
            <person name="Carpita N.C."/>
            <person name="Chaparro C."/>
            <person name="Chia J.-M."/>
            <person name="Deragon J.-M."/>
            <person name="Estill J.C."/>
            <person name="Fu Y."/>
            <person name="Jeddeloh J.A."/>
            <person name="Han Y."/>
            <person name="Lee H."/>
            <person name="Li P."/>
            <person name="Lisch D.R."/>
            <person name="Liu S."/>
            <person name="Liu Z."/>
            <person name="Nagel D.H."/>
            <person name="McCann M.C."/>
            <person name="SanMiguel P."/>
            <person name="Myers A.M."/>
            <person name="Nettleton D."/>
            <person name="Nguyen J."/>
            <person name="Penning B.W."/>
            <person name="Ponnala L."/>
            <person name="Schneider K.L."/>
            <person name="Schwartz D.C."/>
            <person name="Sharma A."/>
            <person name="Soderlund C."/>
            <person name="Springer N.M."/>
            <person name="Sun Q."/>
            <person name="Wang H."/>
            <person name="Waterman M."/>
            <person name="Westerman R."/>
            <person name="Wolfgruber T.K."/>
            <person name="Yang L."/>
            <person name="Yu Y."/>
            <person name="Zhang L."/>
            <person name="Zhou S."/>
            <person name="Zhu Q."/>
            <person name="Bennetzen J.L."/>
            <person name="Dawe R.K."/>
            <person name="Jiang J."/>
            <person name="Jiang N."/>
            <person name="Presting G.G."/>
            <person name="Wessler S.R."/>
            <person name="Aluru S."/>
            <person name="Martienssen R.A."/>
            <person name="Clifton S.W."/>
            <person name="McCombie W.R."/>
            <person name="Wing R.A."/>
            <person name="Wilson R.K."/>
        </authorList>
    </citation>
    <scope>NUCLEOTIDE SEQUENCE [LARGE SCALE GENOMIC DNA]</scope>
    <source>
        <strain evidence="3">cv. B73</strain>
    </source>
</reference>
<reference evidence="2" key="2">
    <citation type="submission" date="2019-07" db="EMBL/GenBank/DDBJ databases">
        <authorList>
            <person name="Seetharam A."/>
            <person name="Woodhouse M."/>
            <person name="Cannon E."/>
        </authorList>
    </citation>
    <scope>NUCLEOTIDE SEQUENCE [LARGE SCALE GENOMIC DNA]</scope>
    <source>
        <strain evidence="2">cv. B73</strain>
    </source>
</reference>
<name>A0A804QUZ0_MAIZE</name>
<dbReference type="EnsemblPlants" id="Zm00001eb360720_T001">
    <property type="protein sequence ID" value="Zm00001eb360720_P001"/>
    <property type="gene ID" value="Zm00001eb360720"/>
</dbReference>
<dbReference type="InParanoid" id="A0A804QUZ0"/>
<proteinExistence type="predicted"/>
<organism evidence="2 3">
    <name type="scientific">Zea mays</name>
    <name type="common">Maize</name>
    <dbReference type="NCBI Taxonomy" id="4577"/>
    <lineage>
        <taxon>Eukaryota</taxon>
        <taxon>Viridiplantae</taxon>
        <taxon>Streptophyta</taxon>
        <taxon>Embryophyta</taxon>
        <taxon>Tracheophyta</taxon>
        <taxon>Spermatophyta</taxon>
        <taxon>Magnoliopsida</taxon>
        <taxon>Liliopsida</taxon>
        <taxon>Poales</taxon>
        <taxon>Poaceae</taxon>
        <taxon>PACMAD clade</taxon>
        <taxon>Panicoideae</taxon>
        <taxon>Andropogonodae</taxon>
        <taxon>Andropogoneae</taxon>
        <taxon>Tripsacinae</taxon>
        <taxon>Zea</taxon>
    </lineage>
</organism>
<evidence type="ECO:0000256" key="1">
    <source>
        <dbReference type="SAM" id="MobiDB-lite"/>
    </source>
</evidence>
<dbReference type="AlphaFoldDB" id="A0A804QUZ0"/>
<evidence type="ECO:0000313" key="2">
    <source>
        <dbReference type="EnsemblPlants" id="Zm00001eb360720_P001"/>
    </source>
</evidence>
<sequence length="107" mass="12153">MMELARRGGAVVRQQQHRTPGLWRGSSSTGRTQRWSQLAVAMTVRQPVRLRHVHRPPRRPPARRRHARQLMGVHLQASLLTSTLASCLHRRLPPLDRCLSSSAMIGI</sequence>
<reference evidence="2" key="3">
    <citation type="submission" date="2021-05" db="UniProtKB">
        <authorList>
            <consortium name="EnsemblPlants"/>
        </authorList>
    </citation>
    <scope>IDENTIFICATION</scope>
    <source>
        <strain evidence="2">cv. B73</strain>
    </source>
</reference>
<protein>
    <submittedName>
        <fullName evidence="2">Uncharacterized protein</fullName>
    </submittedName>
</protein>
<evidence type="ECO:0000313" key="3">
    <source>
        <dbReference type="Proteomes" id="UP000007305"/>
    </source>
</evidence>
<feature type="region of interest" description="Disordered" evidence="1">
    <location>
        <begin position="1"/>
        <end position="31"/>
    </location>
</feature>
<accession>A0A804QUZ0</accession>
<dbReference type="Gramene" id="Zm00001eb360720_T001">
    <property type="protein sequence ID" value="Zm00001eb360720_P001"/>
    <property type="gene ID" value="Zm00001eb360720"/>
</dbReference>
<keyword evidence="3" id="KW-1185">Reference proteome</keyword>
<dbReference type="Proteomes" id="UP000007305">
    <property type="component" value="Chromosome 8"/>
</dbReference>